<keyword evidence="2" id="KW-1133">Transmembrane helix</keyword>
<evidence type="ECO:0000313" key="3">
    <source>
        <dbReference type="EMBL" id="CAE0811469.1"/>
    </source>
</evidence>
<keyword evidence="2" id="KW-0812">Transmembrane</keyword>
<gene>
    <name evidence="3" type="ORF">EGYM00163_LOCUS22617</name>
</gene>
<organism evidence="3">
    <name type="scientific">Eutreptiella gymnastica</name>
    <dbReference type="NCBI Taxonomy" id="73025"/>
    <lineage>
        <taxon>Eukaryota</taxon>
        <taxon>Discoba</taxon>
        <taxon>Euglenozoa</taxon>
        <taxon>Euglenida</taxon>
        <taxon>Spirocuta</taxon>
        <taxon>Euglenophyceae</taxon>
        <taxon>Eutreptiales</taxon>
        <taxon>Eutreptiaceae</taxon>
        <taxon>Eutreptiella</taxon>
    </lineage>
</organism>
<evidence type="ECO:0000256" key="1">
    <source>
        <dbReference type="SAM" id="MobiDB-lite"/>
    </source>
</evidence>
<protein>
    <submittedName>
        <fullName evidence="3">Uncharacterized protein</fullName>
    </submittedName>
</protein>
<feature type="transmembrane region" description="Helical" evidence="2">
    <location>
        <begin position="112"/>
        <end position="133"/>
    </location>
</feature>
<reference evidence="3" key="1">
    <citation type="submission" date="2021-01" db="EMBL/GenBank/DDBJ databases">
        <authorList>
            <person name="Corre E."/>
            <person name="Pelletier E."/>
            <person name="Niang G."/>
            <person name="Scheremetjew M."/>
            <person name="Finn R."/>
            <person name="Kale V."/>
            <person name="Holt S."/>
            <person name="Cochrane G."/>
            <person name="Meng A."/>
            <person name="Brown T."/>
            <person name="Cohen L."/>
        </authorList>
    </citation>
    <scope>NUCLEOTIDE SEQUENCE</scope>
    <source>
        <strain evidence="3">CCMP1594</strain>
    </source>
</reference>
<sequence length="142" mass="14997">MGEEKKNKTPSVTRTKIEPSHGYPSTAVSNPPKPPSVTRPRGSVRNPCPHEVNKTKIRILPDGPAPNPIFDLAMGAAKALVRTGAIHLRLASAPSGAPGQKARRYRTAMQRLWATAAAYLASSVVSSSVGYGACSKAATPRE</sequence>
<evidence type="ECO:0000256" key="2">
    <source>
        <dbReference type="SAM" id="Phobius"/>
    </source>
</evidence>
<dbReference type="AlphaFoldDB" id="A0A7S4D033"/>
<feature type="region of interest" description="Disordered" evidence="1">
    <location>
        <begin position="1"/>
        <end position="50"/>
    </location>
</feature>
<proteinExistence type="predicted"/>
<dbReference type="EMBL" id="HBJA01064079">
    <property type="protein sequence ID" value="CAE0811469.1"/>
    <property type="molecule type" value="Transcribed_RNA"/>
</dbReference>
<accession>A0A7S4D033</accession>
<name>A0A7S4D033_9EUGL</name>
<keyword evidence="2" id="KW-0472">Membrane</keyword>